<evidence type="ECO:0000256" key="3">
    <source>
        <dbReference type="ARBA" id="ARBA00011296"/>
    </source>
</evidence>
<comment type="function">
    <text evidence="11">Subunit R is required for both nuclease and ATPase activities, but not for modification.</text>
</comment>
<dbReference type="InterPro" id="IPR051268">
    <property type="entry name" value="Type-I_R_enzyme_R_subunit"/>
</dbReference>
<evidence type="ECO:0000256" key="11">
    <source>
        <dbReference type="RuleBase" id="RU364115"/>
    </source>
</evidence>
<dbReference type="HOGENOM" id="CLU_005762_1_1_3"/>
<reference evidence="13 14" key="1">
    <citation type="submission" date="2012-06" db="EMBL/GenBank/DDBJ databases">
        <title>Finished plasmid 3 of genome of Crinalium epipsammum PCC 9333.</title>
        <authorList>
            <consortium name="US DOE Joint Genome Institute"/>
            <person name="Gugger M."/>
            <person name="Coursin T."/>
            <person name="Rippka R."/>
            <person name="Tandeau De Marsac N."/>
            <person name="Huntemann M."/>
            <person name="Wei C.-L."/>
            <person name="Han J."/>
            <person name="Detter J.C."/>
            <person name="Han C."/>
            <person name="Tapia R."/>
            <person name="Davenport K."/>
            <person name="Daligault H."/>
            <person name="Erkkila T."/>
            <person name="Gu W."/>
            <person name="Munk A.C.C."/>
            <person name="Teshima H."/>
            <person name="Xu Y."/>
            <person name="Chain P."/>
            <person name="Chen A."/>
            <person name="Krypides N."/>
            <person name="Mavromatis K."/>
            <person name="Markowitz V."/>
            <person name="Szeto E."/>
            <person name="Ivanova N."/>
            <person name="Mikhailova N."/>
            <person name="Ovchinnikova G."/>
            <person name="Pagani I."/>
            <person name="Pati A."/>
            <person name="Goodwin L."/>
            <person name="Peters L."/>
            <person name="Pitluck S."/>
            <person name="Woyke T."/>
            <person name="Kerfeld C."/>
        </authorList>
    </citation>
    <scope>NUCLEOTIDE SEQUENCE [LARGE SCALE GENOMIC DNA]</scope>
    <source>
        <strain evidence="13 14">PCC 9333</strain>
        <plasmid evidence="14">Plasmid pCRI9333.03</plasmid>
    </source>
</reference>
<dbReference type="CDD" id="cd22332">
    <property type="entry name" value="HsdR_N"/>
    <property type="match status" value="1"/>
</dbReference>
<keyword evidence="6 11" id="KW-0680">Restriction system</keyword>
<dbReference type="EMBL" id="CP003623">
    <property type="protein sequence ID" value="AFZ15591.1"/>
    <property type="molecule type" value="Genomic_DNA"/>
</dbReference>
<evidence type="ECO:0000256" key="7">
    <source>
        <dbReference type="ARBA" id="ARBA00022759"/>
    </source>
</evidence>
<accession>K9W5Y9</accession>
<evidence type="ECO:0000256" key="10">
    <source>
        <dbReference type="ARBA" id="ARBA00023125"/>
    </source>
</evidence>
<dbReference type="CDD" id="cd18800">
    <property type="entry name" value="SF2_C_EcoR124I-like"/>
    <property type="match status" value="1"/>
</dbReference>
<dbReference type="Pfam" id="PF11867">
    <property type="entry name" value="T1RH-like_C"/>
    <property type="match status" value="1"/>
</dbReference>
<dbReference type="InterPro" id="IPR007409">
    <property type="entry name" value="Restrct_endonuc_type1_HsdR_N"/>
</dbReference>
<comment type="subunit">
    <text evidence="3 11">The type I restriction/modification system is composed of three polypeptides R, M and S.</text>
</comment>
<keyword evidence="13" id="KW-0614">Plasmid</keyword>
<keyword evidence="7" id="KW-0255">Endonuclease</keyword>
<dbReference type="Gene3D" id="3.90.1570.50">
    <property type="match status" value="1"/>
</dbReference>
<gene>
    <name evidence="13" type="ORF">Cri9333_4824</name>
</gene>
<sequence length="1084" mass="124507">MSAEYSEDRLVQQTTANFFEQTLGWQSVYAFDSEKYGARGTLGRTSQTEVILTRYLRQAIEQFNPGHSSTAYDDAIEKFLYFNLSQSLLQINQEKYKLLRDGIRVSYRTATGELREPLLRVIDFDNPDNNHFLIVRELWIKGTLYPPKRPDIIGFVNGIPLLFIELKKSCRDVRVAYDDNFTRYKTEIPHLFYHNAIVMLSNGIDAKVGTITSPYKFFHEWRRLTENEKGRVHFETMLRGMCSKQNFLDLVQNFILFDNSSGTTYKILARNHQFLGVNRAFQAVKDREIRSGKLGVFWHTQGSGKSYSMAFLTEKVHRLLSGSFTFLLVTDRQELDKQIVQTFAGVGAIPNDSTQANNGDHLDTLLKQNNRYACTLIHKFNKPNHTYSDRPNIIVLCDEAHRTQYGTLAGNMRNGLEKASFIAFTGTPLMQSEEDQKTREFFGDYISTYDFQRAVEDGSTVPLYYDNRGEKLRFVDQSGNQQVVARPDELNQRIADELAKLDLDEEAEERVLRRIGNDYLILTADSRLDRIAEDLVAHYTTRWQTGKAMLVCLDKLTAVRMYNLIHHYWQQAIANQTTQVIRATNDQDLIGQQQYLAWLQATEYAVVVSEAANENKTFDDWGLDIRPHRSKMQSRHLEEDFKNENHPFRLAIVCAMWLTGFDVPSLATLYMDKPMQGHSLMQAIARANRVAEGKNNGLLIDYNGILKSLRTALAKYAKLNVVIGDDSDDQAGIVPYKDLEQLRDNYAEAIQTCSNHLASLGFDLEELIQAEGFDKLALLDKENQNSAVNAVCTNDESRARFEVMSQDVFNKKQALITEPRLTEPFQPQHNAIEAVYNQLNKQQELAMDLNAVLRALHGVISKIVTVETSDRLPGADSGKLYNISEINFERLEEEFAGSKTKNIQVQTLKKAVEQQLERMLRRNPCRIDLYTHYQQIIEDYNRETERATIEQTFEQLLQLISAISEEDSRADREGLNEENLAVFDLLCRQKNNLSARARNQVKEIAYNLIEAIKAKLRKLDNWRGKEKTKAKIQTLIYNYLYSDKTGLPLEEYDESEVAPLANAVFLHIYQQYPSADQNPYSDAA</sequence>
<evidence type="ECO:0000256" key="8">
    <source>
        <dbReference type="ARBA" id="ARBA00022801"/>
    </source>
</evidence>
<keyword evidence="4" id="KW-0540">Nuclease</keyword>
<dbReference type="GO" id="GO:0005524">
    <property type="term" value="F:ATP binding"/>
    <property type="evidence" value="ECO:0007669"/>
    <property type="project" value="UniProtKB-KW"/>
</dbReference>
<organism evidence="13 14">
    <name type="scientific">Crinalium epipsammum PCC 9333</name>
    <dbReference type="NCBI Taxonomy" id="1173022"/>
    <lineage>
        <taxon>Bacteria</taxon>
        <taxon>Bacillati</taxon>
        <taxon>Cyanobacteriota</taxon>
        <taxon>Cyanophyceae</taxon>
        <taxon>Gomontiellales</taxon>
        <taxon>Gomontiellaceae</taxon>
        <taxon>Crinalium</taxon>
    </lineage>
</organism>
<evidence type="ECO:0000256" key="5">
    <source>
        <dbReference type="ARBA" id="ARBA00022741"/>
    </source>
</evidence>
<dbReference type="Proteomes" id="UP000010472">
    <property type="component" value="Plasmid pCRI9333.03"/>
</dbReference>
<dbReference type="RefSeq" id="WP_015205587.1">
    <property type="nucleotide sequence ID" value="NC_019754.1"/>
</dbReference>
<dbReference type="KEGG" id="cep:Cri9333_4824"/>
<dbReference type="PATRIC" id="fig|1173022.3.peg.5215"/>
<evidence type="ECO:0000256" key="4">
    <source>
        <dbReference type="ARBA" id="ARBA00022722"/>
    </source>
</evidence>
<proteinExistence type="inferred from homology"/>
<protein>
    <recommendedName>
        <fullName evidence="11">Type I restriction enzyme endonuclease subunit</fullName>
        <shortName evidence="11">R protein</shortName>
        <ecNumber evidence="11">3.1.21.3</ecNumber>
    </recommendedName>
</protein>
<dbReference type="OrthoDB" id="9758243at2"/>
<evidence type="ECO:0000313" key="14">
    <source>
        <dbReference type="Proteomes" id="UP000010472"/>
    </source>
</evidence>
<feature type="domain" description="Helicase ATP-binding" evidence="12">
    <location>
        <begin position="264"/>
        <end position="458"/>
    </location>
</feature>
<dbReference type="PANTHER" id="PTHR30195">
    <property type="entry name" value="TYPE I SITE-SPECIFIC DEOXYRIBONUCLEASE PROTEIN SUBUNIT M AND R"/>
    <property type="match status" value="1"/>
</dbReference>
<dbReference type="InterPro" id="IPR021810">
    <property type="entry name" value="T1RH-like_C"/>
</dbReference>
<evidence type="ECO:0000313" key="13">
    <source>
        <dbReference type="EMBL" id="AFZ15591.1"/>
    </source>
</evidence>
<dbReference type="GO" id="GO:0003677">
    <property type="term" value="F:DNA binding"/>
    <property type="evidence" value="ECO:0007669"/>
    <property type="project" value="UniProtKB-KW"/>
</dbReference>
<keyword evidence="8 11" id="KW-0378">Hydrolase</keyword>
<dbReference type="InterPro" id="IPR027417">
    <property type="entry name" value="P-loop_NTPase"/>
</dbReference>
<comment type="similarity">
    <text evidence="2 11">Belongs to the HsdR family.</text>
</comment>
<dbReference type="SUPFAM" id="SSF52540">
    <property type="entry name" value="P-loop containing nucleoside triphosphate hydrolases"/>
    <property type="match status" value="1"/>
</dbReference>
<dbReference type="Pfam" id="PF22679">
    <property type="entry name" value="T1R_D3-like"/>
    <property type="match status" value="1"/>
</dbReference>
<dbReference type="InterPro" id="IPR055180">
    <property type="entry name" value="HsdR_RecA-like_helicase_dom_2"/>
</dbReference>
<dbReference type="Pfam" id="PF04313">
    <property type="entry name" value="HSDR_N"/>
    <property type="match status" value="1"/>
</dbReference>
<dbReference type="NCBIfam" id="TIGR00348">
    <property type="entry name" value="hsdR"/>
    <property type="match status" value="1"/>
</dbReference>
<dbReference type="GO" id="GO:0009307">
    <property type="term" value="P:DNA restriction-modification system"/>
    <property type="evidence" value="ECO:0007669"/>
    <property type="project" value="UniProtKB-KW"/>
</dbReference>
<keyword evidence="10 11" id="KW-0238">DNA-binding</keyword>
<evidence type="ECO:0000256" key="9">
    <source>
        <dbReference type="ARBA" id="ARBA00022840"/>
    </source>
</evidence>
<dbReference type="AlphaFoldDB" id="K9W5Y9"/>
<dbReference type="InterPro" id="IPR004473">
    <property type="entry name" value="Restrct_endonuc_typeI_HsdR"/>
</dbReference>
<dbReference type="SMART" id="SM00487">
    <property type="entry name" value="DEXDc"/>
    <property type="match status" value="1"/>
</dbReference>
<dbReference type="InterPro" id="IPR040980">
    <property type="entry name" value="SWI2_SNF2"/>
</dbReference>
<dbReference type="PANTHER" id="PTHR30195:SF15">
    <property type="entry name" value="TYPE I RESTRICTION ENZYME HINDI ENDONUCLEASE SUBUNIT"/>
    <property type="match status" value="1"/>
</dbReference>
<keyword evidence="5 11" id="KW-0547">Nucleotide-binding</keyword>
<dbReference type="GO" id="GO:0009035">
    <property type="term" value="F:type I site-specific deoxyribonuclease activity"/>
    <property type="evidence" value="ECO:0007669"/>
    <property type="project" value="UniProtKB-EC"/>
</dbReference>
<evidence type="ECO:0000256" key="1">
    <source>
        <dbReference type="ARBA" id="ARBA00000851"/>
    </source>
</evidence>
<dbReference type="Pfam" id="PF18766">
    <property type="entry name" value="SWI2_SNF2"/>
    <property type="match status" value="1"/>
</dbReference>
<dbReference type="REBASE" id="58479">
    <property type="entry name" value="Cep9333ORF4827P"/>
</dbReference>
<name>K9W5Y9_9CYAN</name>
<keyword evidence="14" id="KW-1185">Reference proteome</keyword>
<dbReference type="Gene3D" id="3.40.50.300">
    <property type="entry name" value="P-loop containing nucleotide triphosphate hydrolases"/>
    <property type="match status" value="2"/>
</dbReference>
<evidence type="ECO:0000259" key="12">
    <source>
        <dbReference type="SMART" id="SM00487"/>
    </source>
</evidence>
<dbReference type="InterPro" id="IPR014001">
    <property type="entry name" value="Helicase_ATP-bd"/>
</dbReference>
<geneLocation type="plasmid" evidence="13 14">
    <name>pCRI9333.03</name>
</geneLocation>
<keyword evidence="9 11" id="KW-0067">ATP-binding</keyword>
<evidence type="ECO:0000256" key="2">
    <source>
        <dbReference type="ARBA" id="ARBA00008598"/>
    </source>
</evidence>
<dbReference type="EC" id="3.1.21.3" evidence="11"/>
<evidence type="ECO:0000256" key="6">
    <source>
        <dbReference type="ARBA" id="ARBA00022747"/>
    </source>
</evidence>
<comment type="catalytic activity">
    <reaction evidence="1 11">
        <text>Endonucleolytic cleavage of DNA to give random double-stranded fragments with terminal 5'-phosphates, ATP is simultaneously hydrolyzed.</text>
        <dbReference type="EC" id="3.1.21.3"/>
    </reaction>
</comment>